<evidence type="ECO:0000313" key="1">
    <source>
        <dbReference type="EMBL" id="KAG8463567.1"/>
    </source>
</evidence>
<dbReference type="EMBL" id="JAGTXO010000015">
    <property type="protein sequence ID" value="KAG8463567.1"/>
    <property type="molecule type" value="Genomic_DNA"/>
</dbReference>
<comment type="caution">
    <text evidence="1">The sequence shown here is derived from an EMBL/GenBank/DDBJ whole genome shotgun (WGS) entry which is preliminary data.</text>
</comment>
<sequence>MEQLPTGSPGVAADVEQGVCRAPWYTRSRPSRSSYDLGGSADGLGLAAEPRQLSQHEEDVLNMIAHTPELTCAMHDARGRRLSVCAYIPSDTLLVDDVRRMSLAS</sequence>
<proteinExistence type="predicted"/>
<gene>
    <name evidence="1" type="ORF">KFE25_003840</name>
</gene>
<dbReference type="Proteomes" id="UP000751190">
    <property type="component" value="Unassembled WGS sequence"/>
</dbReference>
<evidence type="ECO:0000313" key="2">
    <source>
        <dbReference type="Proteomes" id="UP000751190"/>
    </source>
</evidence>
<dbReference type="AlphaFoldDB" id="A0A8J6C6H8"/>
<protein>
    <submittedName>
        <fullName evidence="1">Uncharacterized protein</fullName>
    </submittedName>
</protein>
<organism evidence="1 2">
    <name type="scientific">Diacronema lutheri</name>
    <name type="common">Unicellular marine alga</name>
    <name type="synonym">Monochrysis lutheri</name>
    <dbReference type="NCBI Taxonomy" id="2081491"/>
    <lineage>
        <taxon>Eukaryota</taxon>
        <taxon>Haptista</taxon>
        <taxon>Haptophyta</taxon>
        <taxon>Pavlovophyceae</taxon>
        <taxon>Pavlovales</taxon>
        <taxon>Pavlovaceae</taxon>
        <taxon>Diacronema</taxon>
    </lineage>
</organism>
<keyword evidence="2" id="KW-1185">Reference proteome</keyword>
<reference evidence="1" key="1">
    <citation type="submission" date="2021-05" db="EMBL/GenBank/DDBJ databases">
        <title>The genome of the haptophyte Pavlova lutheri (Diacronema luteri, Pavlovales) - a model for lipid biosynthesis in eukaryotic algae.</title>
        <authorList>
            <person name="Hulatt C.J."/>
            <person name="Posewitz M.C."/>
        </authorList>
    </citation>
    <scope>NUCLEOTIDE SEQUENCE</scope>
    <source>
        <strain evidence="1">NIVA-4/92</strain>
    </source>
</reference>
<accession>A0A8J6C6H8</accession>
<name>A0A8J6C6H8_DIALT</name>